<dbReference type="Proteomes" id="UP000605013">
    <property type="component" value="Unassembled WGS sequence"/>
</dbReference>
<dbReference type="PANTHER" id="PTHR45875:SF1">
    <property type="entry name" value="METHYLTRANSFERASE N6AMT1"/>
    <property type="match status" value="1"/>
</dbReference>
<dbReference type="Gene3D" id="3.40.50.150">
    <property type="entry name" value="Vaccinia Virus protein VP39"/>
    <property type="match status" value="1"/>
</dbReference>
<dbReference type="CDD" id="cd02440">
    <property type="entry name" value="AdoMet_MTases"/>
    <property type="match status" value="1"/>
</dbReference>
<evidence type="ECO:0000313" key="7">
    <source>
        <dbReference type="Proteomes" id="UP000605013"/>
    </source>
</evidence>
<sequence length="221" mass="25594">MIRTFIKKITHPFLKFFTENYFNKTRNYTYKNITVKVVPSVFPPHYTISTKILLDYISSLDLKEKTLLELGCGSGIISLFAASKNATVTASDINKNALNALKTAADYNKLNLTILYSDLFQKLQKSPFDVIIINPPYYPKNPKNIKENAWFCGEDFEYFKNLFFQLDTREDKLVLMILSQDCDLEKIKNIADTHNIKLECVLEKKVLAENNFIFSIKKTFN</sequence>
<dbReference type="PANTHER" id="PTHR45875">
    <property type="entry name" value="METHYLTRANSFERASE N6AMT1"/>
    <property type="match status" value="1"/>
</dbReference>
<organism evidence="6 7">
    <name type="scientific">Olleya sediminilitoris</name>
    <dbReference type="NCBI Taxonomy" id="2795739"/>
    <lineage>
        <taxon>Bacteria</taxon>
        <taxon>Pseudomonadati</taxon>
        <taxon>Bacteroidota</taxon>
        <taxon>Flavobacteriia</taxon>
        <taxon>Flavobacteriales</taxon>
        <taxon>Flavobacteriaceae</taxon>
    </lineage>
</organism>
<dbReference type="GO" id="GO:0032259">
    <property type="term" value="P:methylation"/>
    <property type="evidence" value="ECO:0007669"/>
    <property type="project" value="UniProtKB-KW"/>
</dbReference>
<dbReference type="InterPro" id="IPR052190">
    <property type="entry name" value="Euk-Arch_PrmC-MTase"/>
</dbReference>
<proteinExistence type="inferred from homology"/>
<comment type="similarity">
    <text evidence="1">Belongs to the eukaryotic/archaeal PrmC-related family.</text>
</comment>
<dbReference type="SUPFAM" id="SSF53335">
    <property type="entry name" value="S-adenosyl-L-methionine-dependent methyltransferases"/>
    <property type="match status" value="1"/>
</dbReference>
<evidence type="ECO:0000313" key="6">
    <source>
        <dbReference type="EMBL" id="MBL7559378.1"/>
    </source>
</evidence>
<evidence type="ECO:0000256" key="4">
    <source>
        <dbReference type="ARBA" id="ARBA00022691"/>
    </source>
</evidence>
<evidence type="ECO:0000256" key="3">
    <source>
        <dbReference type="ARBA" id="ARBA00022679"/>
    </source>
</evidence>
<dbReference type="PROSITE" id="PS00092">
    <property type="entry name" value="N6_MTASE"/>
    <property type="match status" value="1"/>
</dbReference>
<keyword evidence="3" id="KW-0808">Transferase</keyword>
<reference evidence="6 7" key="1">
    <citation type="submission" date="2020-12" db="EMBL/GenBank/DDBJ databases">
        <title>Olleya sediminilitoris sp. nov., isolated from a tidal flat.</title>
        <authorList>
            <person name="Park S."/>
            <person name="Yoon J.-H."/>
        </authorList>
    </citation>
    <scope>NUCLEOTIDE SEQUENCE [LARGE SCALE GENOMIC DNA]</scope>
    <source>
        <strain evidence="6 7">YSTF-M6</strain>
    </source>
</reference>
<feature type="domain" description="Methyltransferase small" evidence="5">
    <location>
        <begin position="35"/>
        <end position="139"/>
    </location>
</feature>
<accession>A0ABS1WJT8</accession>
<dbReference type="Pfam" id="PF05175">
    <property type="entry name" value="MTS"/>
    <property type="match status" value="1"/>
</dbReference>
<comment type="caution">
    <text evidence="6">The sequence shown here is derived from an EMBL/GenBank/DDBJ whole genome shotgun (WGS) entry which is preliminary data.</text>
</comment>
<name>A0ABS1WJT8_9FLAO</name>
<keyword evidence="7" id="KW-1185">Reference proteome</keyword>
<keyword evidence="4" id="KW-0949">S-adenosyl-L-methionine</keyword>
<evidence type="ECO:0000256" key="1">
    <source>
        <dbReference type="ARBA" id="ARBA00006149"/>
    </source>
</evidence>
<dbReference type="GO" id="GO:0008168">
    <property type="term" value="F:methyltransferase activity"/>
    <property type="evidence" value="ECO:0007669"/>
    <property type="project" value="UniProtKB-KW"/>
</dbReference>
<evidence type="ECO:0000256" key="2">
    <source>
        <dbReference type="ARBA" id="ARBA00022603"/>
    </source>
</evidence>
<dbReference type="InterPro" id="IPR029063">
    <property type="entry name" value="SAM-dependent_MTases_sf"/>
</dbReference>
<gene>
    <name evidence="6" type="ORF">JAO71_06115</name>
</gene>
<dbReference type="RefSeq" id="WP_202999594.1">
    <property type="nucleotide sequence ID" value="NZ_JAEMEF010000004.1"/>
</dbReference>
<keyword evidence="2 6" id="KW-0489">Methyltransferase</keyword>
<dbReference type="InterPro" id="IPR002052">
    <property type="entry name" value="DNA_methylase_N6_adenine_CS"/>
</dbReference>
<protein>
    <submittedName>
        <fullName evidence="6">Class I SAM-dependent methyltransferase</fullName>
    </submittedName>
</protein>
<dbReference type="EMBL" id="JAEMEF010000004">
    <property type="protein sequence ID" value="MBL7559378.1"/>
    <property type="molecule type" value="Genomic_DNA"/>
</dbReference>
<evidence type="ECO:0000259" key="5">
    <source>
        <dbReference type="Pfam" id="PF05175"/>
    </source>
</evidence>
<dbReference type="InterPro" id="IPR007848">
    <property type="entry name" value="Small_mtfrase_dom"/>
</dbReference>